<comment type="caution">
    <text evidence="1">The sequence shown here is derived from an EMBL/GenBank/DDBJ whole genome shotgun (WGS) entry which is preliminary data.</text>
</comment>
<keyword evidence="2" id="KW-1185">Reference proteome</keyword>
<evidence type="ECO:0000313" key="1">
    <source>
        <dbReference type="EMBL" id="GAA4452876.1"/>
    </source>
</evidence>
<name>A0ABP8MR09_9BACT</name>
<dbReference type="Proteomes" id="UP001501175">
    <property type="component" value="Unassembled WGS sequence"/>
</dbReference>
<sequence length="82" mass="9481">MWNKQRTVMSTKEEVLRAITVMDTPEQMRKTADMIMSYKATASPEDAHEIDGALEAKIDEFFRSAEETLTRIREQLAVMEEV</sequence>
<evidence type="ECO:0000313" key="2">
    <source>
        <dbReference type="Proteomes" id="UP001501175"/>
    </source>
</evidence>
<reference evidence="2" key="1">
    <citation type="journal article" date="2019" name="Int. J. Syst. Evol. Microbiol.">
        <title>The Global Catalogue of Microorganisms (GCM) 10K type strain sequencing project: providing services to taxonomists for standard genome sequencing and annotation.</title>
        <authorList>
            <consortium name="The Broad Institute Genomics Platform"/>
            <consortium name="The Broad Institute Genome Sequencing Center for Infectious Disease"/>
            <person name="Wu L."/>
            <person name="Ma J."/>
        </authorList>
    </citation>
    <scope>NUCLEOTIDE SEQUENCE [LARGE SCALE GENOMIC DNA]</scope>
    <source>
        <strain evidence="2">JCM 17927</strain>
    </source>
</reference>
<proteinExistence type="predicted"/>
<gene>
    <name evidence="1" type="ORF">GCM10023189_16980</name>
</gene>
<accession>A0ABP8MR09</accession>
<dbReference type="EMBL" id="BAABHD010000022">
    <property type="protein sequence ID" value="GAA4452876.1"/>
    <property type="molecule type" value="Genomic_DNA"/>
</dbReference>
<organism evidence="1 2">
    <name type="scientific">Nibrella saemangeumensis</name>
    <dbReference type="NCBI Taxonomy" id="1084526"/>
    <lineage>
        <taxon>Bacteria</taxon>
        <taxon>Pseudomonadati</taxon>
        <taxon>Bacteroidota</taxon>
        <taxon>Cytophagia</taxon>
        <taxon>Cytophagales</taxon>
        <taxon>Spirosomataceae</taxon>
        <taxon>Nibrella</taxon>
    </lineage>
</organism>
<protein>
    <submittedName>
        <fullName evidence="1">Uncharacterized protein</fullName>
    </submittedName>
</protein>